<keyword evidence="10 12" id="KW-0456">Lyase</keyword>
<evidence type="ECO:0000256" key="3">
    <source>
        <dbReference type="ARBA" id="ARBA00022723"/>
    </source>
</evidence>
<feature type="binding site" evidence="12">
    <location>
        <position position="197"/>
    </location>
    <ligand>
        <name>[4Fe-4S] cluster</name>
        <dbReference type="ChEBI" id="CHEBI:49883"/>
    </ligand>
</feature>
<dbReference type="GO" id="GO:0006285">
    <property type="term" value="P:base-excision repair, AP site formation"/>
    <property type="evidence" value="ECO:0007669"/>
    <property type="project" value="TreeGrafter"/>
</dbReference>
<keyword evidence="15" id="KW-0540">Nuclease</keyword>
<dbReference type="PANTHER" id="PTHR10359:SF18">
    <property type="entry name" value="ENDONUCLEASE III"/>
    <property type="match status" value="1"/>
</dbReference>
<dbReference type="SMART" id="SM00478">
    <property type="entry name" value="ENDO3c"/>
    <property type="match status" value="1"/>
</dbReference>
<dbReference type="InterPro" id="IPR004036">
    <property type="entry name" value="Endonuclease-III-like_CS2"/>
</dbReference>
<keyword evidence="15" id="KW-0255">Endonuclease</keyword>
<keyword evidence="2 12" id="KW-0004">4Fe-4S</keyword>
<organism evidence="15">
    <name type="scientific">Tolypothrix bouteillei VB521301</name>
    <dbReference type="NCBI Taxonomy" id="1479485"/>
    <lineage>
        <taxon>Bacteria</taxon>
        <taxon>Bacillati</taxon>
        <taxon>Cyanobacteriota</taxon>
        <taxon>Cyanophyceae</taxon>
        <taxon>Nostocales</taxon>
        <taxon>Tolypothrichaceae</taxon>
        <taxon>Tolypothrix</taxon>
    </lineage>
</organism>
<dbReference type="EMBL" id="JHEG02000048">
    <property type="protein sequence ID" value="KIE10629.1"/>
    <property type="molecule type" value="Genomic_DNA"/>
</dbReference>
<dbReference type="Gene3D" id="1.10.340.30">
    <property type="entry name" value="Hypothetical protein, domain 2"/>
    <property type="match status" value="1"/>
</dbReference>
<name>A0A0C1QYN4_9CYAN</name>
<dbReference type="GO" id="GO:0019104">
    <property type="term" value="F:DNA N-glycosylase activity"/>
    <property type="evidence" value="ECO:0007669"/>
    <property type="project" value="UniProtKB-UniRule"/>
</dbReference>
<keyword evidence="11 12" id="KW-0326">Glycosidase</keyword>
<dbReference type="Pfam" id="PF00633">
    <property type="entry name" value="HHH"/>
    <property type="match status" value="1"/>
</dbReference>
<evidence type="ECO:0000256" key="1">
    <source>
        <dbReference type="ARBA" id="ARBA00008343"/>
    </source>
</evidence>
<dbReference type="NCBIfam" id="TIGR01083">
    <property type="entry name" value="nth"/>
    <property type="match status" value="1"/>
</dbReference>
<dbReference type="EC" id="4.2.99.18" evidence="12"/>
<evidence type="ECO:0000256" key="8">
    <source>
        <dbReference type="ARBA" id="ARBA00023125"/>
    </source>
</evidence>
<dbReference type="FunFam" id="1.10.340.30:FF:000001">
    <property type="entry name" value="Endonuclease III"/>
    <property type="match status" value="1"/>
</dbReference>
<keyword evidence="7 12" id="KW-0411">Iron-sulfur</keyword>
<comment type="similarity">
    <text evidence="1 12">Belongs to the Nth/MutY family.</text>
</comment>
<comment type="caution">
    <text evidence="15">The sequence shown here is derived from an EMBL/GenBank/DDBJ whole genome shotgun (WGS) entry which is preliminary data.</text>
</comment>
<dbReference type="InterPro" id="IPR005759">
    <property type="entry name" value="Nth"/>
</dbReference>
<evidence type="ECO:0000256" key="7">
    <source>
        <dbReference type="ARBA" id="ARBA00023014"/>
    </source>
</evidence>
<gene>
    <name evidence="12 14" type="primary">nth</name>
    <name evidence="15" type="ORF">DA73_0219125</name>
    <name evidence="14" type="ORF">DA73_0400014885</name>
</gene>
<keyword evidence="4 12" id="KW-0227">DNA damage</keyword>
<evidence type="ECO:0000256" key="4">
    <source>
        <dbReference type="ARBA" id="ARBA00022763"/>
    </source>
</evidence>
<keyword evidence="9 12" id="KW-0234">DNA repair</keyword>
<dbReference type="STRING" id="1479485.DA73_0219125"/>
<keyword evidence="3 12" id="KW-0479">Metal-binding</keyword>
<dbReference type="PROSITE" id="PS01155">
    <property type="entry name" value="ENDONUCLEASE_III_2"/>
    <property type="match status" value="1"/>
</dbReference>
<evidence type="ECO:0000256" key="9">
    <source>
        <dbReference type="ARBA" id="ARBA00023204"/>
    </source>
</evidence>
<dbReference type="FunFam" id="1.10.1670.10:FF:000001">
    <property type="entry name" value="Endonuclease III"/>
    <property type="match status" value="1"/>
</dbReference>
<keyword evidence="16" id="KW-1185">Reference proteome</keyword>
<keyword evidence="6 12" id="KW-0408">Iron</keyword>
<dbReference type="InterPro" id="IPR004035">
    <property type="entry name" value="Endouclease-III_FeS-bd_BS"/>
</dbReference>
<reference evidence="15" key="1">
    <citation type="journal article" date="2015" name="Genome Announc.">
        <title>Draft Genome Sequence of Tolypothrix boutellei Strain VB521301.</title>
        <authorList>
            <person name="Chandrababunaidu M.M."/>
            <person name="Singh D."/>
            <person name="Sen D."/>
            <person name="Bhan S."/>
            <person name="Das S."/>
            <person name="Gupta A."/>
            <person name="Adhikary S.P."/>
            <person name="Tripathy S."/>
        </authorList>
    </citation>
    <scope>NUCLEOTIDE SEQUENCE</scope>
    <source>
        <strain evidence="15">VB521301</strain>
    </source>
</reference>
<evidence type="ECO:0000313" key="15">
    <source>
        <dbReference type="EMBL" id="KIE10629.1"/>
    </source>
</evidence>
<evidence type="ECO:0000313" key="14">
    <source>
        <dbReference type="EMBL" id="KAF3886618.1"/>
    </source>
</evidence>
<dbReference type="PROSITE" id="PS00764">
    <property type="entry name" value="ENDONUCLEASE_III_1"/>
    <property type="match status" value="1"/>
</dbReference>
<evidence type="ECO:0000256" key="10">
    <source>
        <dbReference type="ARBA" id="ARBA00023239"/>
    </source>
</evidence>
<evidence type="ECO:0000256" key="12">
    <source>
        <dbReference type="HAMAP-Rule" id="MF_00942"/>
    </source>
</evidence>
<dbReference type="InterPro" id="IPR023170">
    <property type="entry name" value="HhH_base_excis_C"/>
</dbReference>
<evidence type="ECO:0000313" key="16">
    <source>
        <dbReference type="Proteomes" id="UP000029738"/>
    </source>
</evidence>
<dbReference type="Gene3D" id="1.10.1670.10">
    <property type="entry name" value="Helix-hairpin-Helix base-excision DNA repair enzymes (C-terminal)"/>
    <property type="match status" value="1"/>
</dbReference>
<dbReference type="GO" id="GO:0051539">
    <property type="term" value="F:4 iron, 4 sulfur cluster binding"/>
    <property type="evidence" value="ECO:0007669"/>
    <property type="project" value="UniProtKB-UniRule"/>
</dbReference>
<proteinExistence type="inferred from homology"/>
<reference evidence="14" key="2">
    <citation type="submission" date="2019-11" db="EMBL/GenBank/DDBJ databases">
        <title>Improved Assembly of Tolypothrix boutellei genome.</title>
        <authorList>
            <person name="Sarangi A.N."/>
            <person name="Mukherjee M."/>
            <person name="Ghosh S."/>
            <person name="Singh D."/>
            <person name="Das A."/>
            <person name="Kant S."/>
            <person name="Prusty A."/>
            <person name="Tripathy S."/>
        </authorList>
    </citation>
    <scope>NUCLEOTIDE SEQUENCE</scope>
    <source>
        <strain evidence="14">VB521301</strain>
    </source>
</reference>
<dbReference type="SMART" id="SM00525">
    <property type="entry name" value="FES"/>
    <property type="match status" value="1"/>
</dbReference>
<evidence type="ECO:0000259" key="13">
    <source>
        <dbReference type="SMART" id="SM00478"/>
    </source>
</evidence>
<dbReference type="CDD" id="cd00056">
    <property type="entry name" value="ENDO3c"/>
    <property type="match status" value="1"/>
</dbReference>
<dbReference type="InterPro" id="IPR003651">
    <property type="entry name" value="Endonuclease3_FeS-loop_motif"/>
</dbReference>
<dbReference type="Pfam" id="PF00730">
    <property type="entry name" value="HhH-GPD"/>
    <property type="match status" value="1"/>
</dbReference>
<dbReference type="GO" id="GO:0140078">
    <property type="term" value="F:class I DNA-(apurinic or apyrimidinic site) endonuclease activity"/>
    <property type="evidence" value="ECO:0007669"/>
    <property type="project" value="UniProtKB-EC"/>
</dbReference>
<comment type="catalytic activity">
    <reaction evidence="12">
        <text>2'-deoxyribonucleotide-(2'-deoxyribose 5'-phosphate)-2'-deoxyribonucleotide-DNA = a 3'-end 2'-deoxyribonucleotide-(2,3-dehydro-2,3-deoxyribose 5'-phosphate)-DNA + a 5'-end 5'-phospho-2'-deoxyribonucleoside-DNA + H(+)</text>
        <dbReference type="Rhea" id="RHEA:66592"/>
        <dbReference type="Rhea" id="RHEA-COMP:13180"/>
        <dbReference type="Rhea" id="RHEA-COMP:16897"/>
        <dbReference type="Rhea" id="RHEA-COMP:17067"/>
        <dbReference type="ChEBI" id="CHEBI:15378"/>
        <dbReference type="ChEBI" id="CHEBI:136412"/>
        <dbReference type="ChEBI" id="CHEBI:157695"/>
        <dbReference type="ChEBI" id="CHEBI:167181"/>
        <dbReference type="EC" id="4.2.99.18"/>
    </reaction>
</comment>
<sequence length="216" mass="24252">MPTSTQNVQTILNNLKQAYPNAKYELDWETPLQLLVATILAAQCTDERVNKVTKTLFPKYPTAQAYAEVDILELEEDLKPTGFYRNKAKTVKSMCQDLVERYGGEVPKTMDELVTLPGVARKTANVVLNTAFNMPSGIIVDTHVARVSQRMGLTKRKTPETIEQELMLLVPQEEWTFWGPAVVLHGRYTCTAKKPKCSECVLKNVCEKIGVTTTDN</sequence>
<dbReference type="Pfam" id="PF10576">
    <property type="entry name" value="EndIII_4Fe-2S"/>
    <property type="match status" value="1"/>
</dbReference>
<dbReference type="GO" id="GO:0003677">
    <property type="term" value="F:DNA binding"/>
    <property type="evidence" value="ECO:0007669"/>
    <property type="project" value="UniProtKB-UniRule"/>
</dbReference>
<dbReference type="GO" id="GO:0046872">
    <property type="term" value="F:metal ion binding"/>
    <property type="evidence" value="ECO:0007669"/>
    <property type="project" value="UniProtKB-KW"/>
</dbReference>
<evidence type="ECO:0000256" key="2">
    <source>
        <dbReference type="ARBA" id="ARBA00022485"/>
    </source>
</evidence>
<dbReference type="Proteomes" id="UP000029738">
    <property type="component" value="Unassembled WGS sequence"/>
</dbReference>
<dbReference type="OrthoDB" id="9800977at2"/>
<dbReference type="PIRSF" id="PIRSF001435">
    <property type="entry name" value="Nth"/>
    <property type="match status" value="1"/>
</dbReference>
<dbReference type="InterPro" id="IPR000445">
    <property type="entry name" value="HhH_motif"/>
</dbReference>
<evidence type="ECO:0000256" key="6">
    <source>
        <dbReference type="ARBA" id="ARBA00023004"/>
    </source>
</evidence>
<dbReference type="PANTHER" id="PTHR10359">
    <property type="entry name" value="A/G-SPECIFIC ADENINE GLYCOSYLASE/ENDONUCLEASE III"/>
    <property type="match status" value="1"/>
</dbReference>
<dbReference type="AlphaFoldDB" id="A0A0C1QYN4"/>
<keyword evidence="5 12" id="KW-0378">Hydrolase</keyword>
<feature type="binding site" evidence="12">
    <location>
        <position position="190"/>
    </location>
    <ligand>
        <name>[4Fe-4S] cluster</name>
        <dbReference type="ChEBI" id="CHEBI:49883"/>
    </ligand>
</feature>
<feature type="binding site" evidence="12">
    <location>
        <position position="206"/>
    </location>
    <ligand>
        <name>[4Fe-4S] cluster</name>
        <dbReference type="ChEBI" id="CHEBI:49883"/>
    </ligand>
</feature>
<accession>A0A0C1QYN4</accession>
<comment type="function">
    <text evidence="12">DNA repair enzyme that has both DNA N-glycosylase activity and AP-lyase activity. The DNA N-glycosylase activity releases various damaged pyrimidines from DNA by cleaving the N-glycosidic bond, leaving an AP (apurinic/apyrimidinic) site. The AP-lyase activity cleaves the phosphodiester bond 3' to the AP site by a beta-elimination, leaving a 3'-terminal unsaturated sugar and a product with a terminal 5'-phosphate.</text>
</comment>
<dbReference type="RefSeq" id="WP_038074845.1">
    <property type="nucleotide sequence ID" value="NZ_JHEG04000001.1"/>
</dbReference>
<evidence type="ECO:0000256" key="11">
    <source>
        <dbReference type="ARBA" id="ARBA00023295"/>
    </source>
</evidence>
<dbReference type="InterPro" id="IPR003265">
    <property type="entry name" value="HhH-GPD_domain"/>
</dbReference>
<dbReference type="EMBL" id="JHEG04000001">
    <property type="protein sequence ID" value="KAF3886618.1"/>
    <property type="molecule type" value="Genomic_DNA"/>
</dbReference>
<keyword evidence="8 12" id="KW-0238">DNA-binding</keyword>
<dbReference type="SUPFAM" id="SSF48150">
    <property type="entry name" value="DNA-glycosylase"/>
    <property type="match status" value="1"/>
</dbReference>
<feature type="binding site" evidence="12">
    <location>
        <position position="200"/>
    </location>
    <ligand>
        <name>[4Fe-4S] cluster</name>
        <dbReference type="ChEBI" id="CHEBI:49883"/>
    </ligand>
</feature>
<evidence type="ECO:0000256" key="5">
    <source>
        <dbReference type="ARBA" id="ARBA00022801"/>
    </source>
</evidence>
<dbReference type="HAMAP" id="MF_00942">
    <property type="entry name" value="Nth"/>
    <property type="match status" value="1"/>
</dbReference>
<feature type="domain" description="HhH-GPD" evidence="13">
    <location>
        <begin position="40"/>
        <end position="188"/>
    </location>
</feature>
<comment type="cofactor">
    <cofactor evidence="12">
        <name>[4Fe-4S] cluster</name>
        <dbReference type="ChEBI" id="CHEBI:49883"/>
    </cofactor>
    <text evidence="12">Binds 1 [4Fe-4S] cluster.</text>
</comment>
<protein>
    <recommendedName>
        <fullName evidence="12">Endonuclease III</fullName>
        <ecNumber evidence="12">4.2.99.18</ecNumber>
    </recommendedName>
    <alternativeName>
        <fullName evidence="12">DNA-(apurinic or apyrimidinic site) lyase</fullName>
    </alternativeName>
</protein>
<dbReference type="InterPro" id="IPR011257">
    <property type="entry name" value="DNA_glycosylase"/>
</dbReference>